<dbReference type="InterPro" id="IPR000524">
    <property type="entry name" value="Tscrpt_reg_HTH_GntR"/>
</dbReference>
<dbReference type="EMBL" id="CP127294">
    <property type="protein sequence ID" value="WIX77053.1"/>
    <property type="molecule type" value="Genomic_DNA"/>
</dbReference>
<dbReference type="InterPro" id="IPR011711">
    <property type="entry name" value="GntR_C"/>
</dbReference>
<dbReference type="GO" id="GO:0003700">
    <property type="term" value="F:DNA-binding transcription factor activity"/>
    <property type="evidence" value="ECO:0007669"/>
    <property type="project" value="InterPro"/>
</dbReference>
<evidence type="ECO:0000313" key="5">
    <source>
        <dbReference type="EMBL" id="WIX77053.1"/>
    </source>
</evidence>
<reference evidence="5 6" key="1">
    <citation type="submission" date="2023-06" db="EMBL/GenBank/DDBJ databases">
        <authorList>
            <person name="Oyuntsetseg B."/>
            <person name="Kim S.B."/>
        </authorList>
    </citation>
    <scope>NUCLEOTIDE SEQUENCE [LARGE SCALE GENOMIC DNA]</scope>
    <source>
        <strain evidence="5 6">2-15</strain>
    </source>
</reference>
<accession>A0A9Y2IET0</accession>
<feature type="domain" description="HTH gntR-type" evidence="4">
    <location>
        <begin position="22"/>
        <end position="89"/>
    </location>
</feature>
<gene>
    <name evidence="5" type="ORF">QRX50_37455</name>
</gene>
<keyword evidence="1" id="KW-0805">Transcription regulation</keyword>
<dbReference type="InterPro" id="IPR036388">
    <property type="entry name" value="WH-like_DNA-bd_sf"/>
</dbReference>
<organism evidence="5 6">
    <name type="scientific">Amycolatopsis carbonis</name>
    <dbReference type="NCBI Taxonomy" id="715471"/>
    <lineage>
        <taxon>Bacteria</taxon>
        <taxon>Bacillati</taxon>
        <taxon>Actinomycetota</taxon>
        <taxon>Actinomycetes</taxon>
        <taxon>Pseudonocardiales</taxon>
        <taxon>Pseudonocardiaceae</taxon>
        <taxon>Amycolatopsis</taxon>
    </lineage>
</organism>
<sequence>MSEPTVQWETMRIDENAPKRAPSLADQTYATLKRWVVSGELEPGSVLSENDLARRFSISRSPLREAIRRLQDEGLLDVSGPRGFTVPALSVELVRQVYTVRRALEVAAAETATRIPSDALAAMRERMDLIGDSIDRGDLEPFNVADFDFHDLFVLNCGNPLLVNHIHRLRGHIQRIINWAGQFHEHTELAYKEHRAMLEAMEAGDTRAMGEAVDTHIRNVMDRLIDKLDAAREAATTD</sequence>
<dbReference type="KEGG" id="acab:QRX50_37455"/>
<dbReference type="SMART" id="SM00895">
    <property type="entry name" value="FCD"/>
    <property type="match status" value="1"/>
</dbReference>
<dbReference type="SUPFAM" id="SSF48008">
    <property type="entry name" value="GntR ligand-binding domain-like"/>
    <property type="match status" value="1"/>
</dbReference>
<name>A0A9Y2IET0_9PSEU</name>
<keyword evidence="6" id="KW-1185">Reference proteome</keyword>
<dbReference type="PRINTS" id="PR00035">
    <property type="entry name" value="HTHGNTR"/>
</dbReference>
<dbReference type="GO" id="GO:0003677">
    <property type="term" value="F:DNA binding"/>
    <property type="evidence" value="ECO:0007669"/>
    <property type="project" value="UniProtKB-KW"/>
</dbReference>
<evidence type="ECO:0000256" key="2">
    <source>
        <dbReference type="ARBA" id="ARBA00023125"/>
    </source>
</evidence>
<evidence type="ECO:0000313" key="6">
    <source>
        <dbReference type="Proteomes" id="UP001236014"/>
    </source>
</evidence>
<evidence type="ECO:0000259" key="4">
    <source>
        <dbReference type="PROSITE" id="PS50949"/>
    </source>
</evidence>
<keyword evidence="3" id="KW-0804">Transcription</keyword>
<dbReference type="Gene3D" id="1.20.120.530">
    <property type="entry name" value="GntR ligand-binding domain-like"/>
    <property type="match status" value="1"/>
</dbReference>
<evidence type="ECO:0000256" key="3">
    <source>
        <dbReference type="ARBA" id="ARBA00023163"/>
    </source>
</evidence>
<dbReference type="InterPro" id="IPR036390">
    <property type="entry name" value="WH_DNA-bd_sf"/>
</dbReference>
<protein>
    <submittedName>
        <fullName evidence="5">GntR family transcriptional regulator</fullName>
    </submittedName>
</protein>
<evidence type="ECO:0000256" key="1">
    <source>
        <dbReference type="ARBA" id="ARBA00023015"/>
    </source>
</evidence>
<dbReference type="CDD" id="cd07377">
    <property type="entry name" value="WHTH_GntR"/>
    <property type="match status" value="1"/>
</dbReference>
<dbReference type="Proteomes" id="UP001236014">
    <property type="component" value="Chromosome"/>
</dbReference>
<dbReference type="SMART" id="SM00345">
    <property type="entry name" value="HTH_GNTR"/>
    <property type="match status" value="1"/>
</dbReference>
<proteinExistence type="predicted"/>
<dbReference type="RefSeq" id="WP_285967795.1">
    <property type="nucleotide sequence ID" value="NZ_CP127294.1"/>
</dbReference>
<dbReference type="InterPro" id="IPR008920">
    <property type="entry name" value="TF_FadR/GntR_C"/>
</dbReference>
<dbReference type="Gene3D" id="1.10.10.10">
    <property type="entry name" value="Winged helix-like DNA-binding domain superfamily/Winged helix DNA-binding domain"/>
    <property type="match status" value="1"/>
</dbReference>
<dbReference type="AlphaFoldDB" id="A0A9Y2IET0"/>
<dbReference type="PANTHER" id="PTHR43537">
    <property type="entry name" value="TRANSCRIPTIONAL REGULATOR, GNTR FAMILY"/>
    <property type="match status" value="1"/>
</dbReference>
<dbReference type="Pfam" id="PF00392">
    <property type="entry name" value="GntR"/>
    <property type="match status" value="1"/>
</dbReference>
<dbReference type="PANTHER" id="PTHR43537:SF24">
    <property type="entry name" value="GLUCONATE OPERON TRANSCRIPTIONAL REPRESSOR"/>
    <property type="match status" value="1"/>
</dbReference>
<keyword evidence="2" id="KW-0238">DNA-binding</keyword>
<dbReference type="Pfam" id="PF07729">
    <property type="entry name" value="FCD"/>
    <property type="match status" value="1"/>
</dbReference>
<dbReference type="SUPFAM" id="SSF46785">
    <property type="entry name" value="Winged helix' DNA-binding domain"/>
    <property type="match status" value="1"/>
</dbReference>
<dbReference type="PROSITE" id="PS50949">
    <property type="entry name" value="HTH_GNTR"/>
    <property type="match status" value="1"/>
</dbReference>